<dbReference type="Proteomes" id="UP000664369">
    <property type="component" value="Unassembled WGS sequence"/>
</dbReference>
<organism evidence="1 2">
    <name type="scientific">Hymenobacter negativus</name>
    <dbReference type="NCBI Taxonomy" id="2795026"/>
    <lineage>
        <taxon>Bacteria</taxon>
        <taxon>Pseudomonadati</taxon>
        <taxon>Bacteroidota</taxon>
        <taxon>Cytophagia</taxon>
        <taxon>Cytophagales</taxon>
        <taxon>Hymenobacteraceae</taxon>
        <taxon>Hymenobacter</taxon>
    </lineage>
</organism>
<reference evidence="1 2" key="1">
    <citation type="submission" date="2021-03" db="EMBL/GenBank/DDBJ databases">
        <authorList>
            <person name="Kim M.K."/>
        </authorList>
    </citation>
    <scope>NUCLEOTIDE SEQUENCE [LARGE SCALE GENOMIC DNA]</scope>
    <source>
        <strain evidence="1 2">BT442</strain>
    </source>
</reference>
<dbReference type="SUPFAM" id="SSF56399">
    <property type="entry name" value="ADP-ribosylation"/>
    <property type="match status" value="1"/>
</dbReference>
<evidence type="ECO:0000313" key="2">
    <source>
        <dbReference type="Proteomes" id="UP000664369"/>
    </source>
</evidence>
<name>A0ABS3QHY5_9BACT</name>
<dbReference type="EMBL" id="JAGETZ010000008">
    <property type="protein sequence ID" value="MBO2010860.1"/>
    <property type="molecule type" value="Genomic_DNA"/>
</dbReference>
<evidence type="ECO:0000313" key="1">
    <source>
        <dbReference type="EMBL" id="MBO2010860.1"/>
    </source>
</evidence>
<protein>
    <submittedName>
        <fullName evidence="1">Uncharacterized protein</fullName>
    </submittedName>
</protein>
<gene>
    <name evidence="1" type="ORF">J4E00_17505</name>
</gene>
<proteinExistence type="predicted"/>
<accession>A0ABS3QHY5</accession>
<sequence length="187" mass="21636">MSQEFYRVFRDGPFLQSTLELTIPTAADAIWSIEELHTKSDALHLLQRLYGSGISRHGEQYLFGDYQYLYNEHGTSYTQHHPMMELAYELVRLYRFPTLPSRFTSFFGCRTLAEAQHFRRSYSQGRGAIHRVTCEQHFSADMTYLHMGAGLPSTMVVAERYWSGTASPTPFWEVLMQGPVHVLEQVD</sequence>
<dbReference type="RefSeq" id="WP_208176507.1">
    <property type="nucleotide sequence ID" value="NZ_JAGETZ010000008.1"/>
</dbReference>
<keyword evidence="2" id="KW-1185">Reference proteome</keyword>
<comment type="caution">
    <text evidence="1">The sequence shown here is derived from an EMBL/GenBank/DDBJ whole genome shotgun (WGS) entry which is preliminary data.</text>
</comment>